<proteinExistence type="inferred from homology"/>
<dbReference type="PANTHER" id="PTHR12001:SF85">
    <property type="entry name" value="SHORT CHAIN ISOPRENYL DIPHOSPHATE SYNTHASE"/>
    <property type="match status" value="1"/>
</dbReference>
<accession>A0A1M6AI49</accession>
<dbReference type="EMBL" id="FQZE01000001">
    <property type="protein sequence ID" value="SHI36071.1"/>
    <property type="molecule type" value="Genomic_DNA"/>
</dbReference>
<dbReference type="Gene3D" id="1.10.600.10">
    <property type="entry name" value="Farnesyl Diphosphate Synthase"/>
    <property type="match status" value="1"/>
</dbReference>
<dbReference type="InterPro" id="IPR000092">
    <property type="entry name" value="Polyprenyl_synt"/>
</dbReference>
<dbReference type="STRING" id="1168035.SAMN05444280_101211"/>
<dbReference type="GO" id="GO:0008299">
    <property type="term" value="P:isoprenoid biosynthetic process"/>
    <property type="evidence" value="ECO:0007669"/>
    <property type="project" value="InterPro"/>
</dbReference>
<organism evidence="7 8">
    <name type="scientific">Tangfeifania diversioriginum</name>
    <dbReference type="NCBI Taxonomy" id="1168035"/>
    <lineage>
        <taxon>Bacteria</taxon>
        <taxon>Pseudomonadati</taxon>
        <taxon>Bacteroidota</taxon>
        <taxon>Bacteroidia</taxon>
        <taxon>Marinilabiliales</taxon>
        <taxon>Prolixibacteraceae</taxon>
        <taxon>Tangfeifania</taxon>
    </lineage>
</organism>
<dbReference type="AlphaFoldDB" id="A0A1M6AI49"/>
<dbReference type="Proteomes" id="UP000184050">
    <property type="component" value="Unassembled WGS sequence"/>
</dbReference>
<name>A0A1M6AI49_9BACT</name>
<comment type="similarity">
    <text evidence="2 6">Belongs to the FPP/GGPP synthase family.</text>
</comment>
<evidence type="ECO:0000256" key="5">
    <source>
        <dbReference type="ARBA" id="ARBA00022842"/>
    </source>
</evidence>
<reference evidence="7 8" key="1">
    <citation type="submission" date="2016-11" db="EMBL/GenBank/DDBJ databases">
        <authorList>
            <person name="Jaros S."/>
            <person name="Januszkiewicz K."/>
            <person name="Wedrychowicz H."/>
        </authorList>
    </citation>
    <scope>NUCLEOTIDE SEQUENCE [LARGE SCALE GENOMIC DNA]</scope>
    <source>
        <strain evidence="7 8">DSM 27063</strain>
    </source>
</reference>
<keyword evidence="4" id="KW-0479">Metal-binding</keyword>
<dbReference type="GO" id="GO:0046872">
    <property type="term" value="F:metal ion binding"/>
    <property type="evidence" value="ECO:0007669"/>
    <property type="project" value="UniProtKB-KW"/>
</dbReference>
<sequence length="327" mass="36881">MFSTEKLLKLINNELVVQTSELAGQKPGRLYEPVKYSLEMGGKRLRPVLLLMANNMFTDDIKDALPAAVAVEIFHNFTLLHDDIMDNAEVRRNNPTVHMQFSENNAILSGDAMAFLSYRYLLKCSSARLFDVVHLFTNTALEVCEGQQYDMDFEDRQDVSEKEYIEMIRLKTAVLIASSLKAGAILAGAGNEISSSVYDFGINLGLAFQLQDDLLDTFGKQNTFGKKIGGDILANKKTYLLIKALENASGEQRKKLEKWMVPKAFDPNEKIEAVLDIFNQLKIKDLAEQKIDSYFSLASEILDAMPVEDKRKQPLKELSNKMLGRNH</sequence>
<keyword evidence="8" id="KW-1185">Reference proteome</keyword>
<keyword evidence="3 6" id="KW-0808">Transferase</keyword>
<dbReference type="OrthoDB" id="9805316at2"/>
<protein>
    <submittedName>
        <fullName evidence="7">Geranylgeranyl diphosphate synthase, type II</fullName>
    </submittedName>
</protein>
<dbReference type="InterPro" id="IPR033749">
    <property type="entry name" value="Polyprenyl_synt_CS"/>
</dbReference>
<evidence type="ECO:0000256" key="2">
    <source>
        <dbReference type="ARBA" id="ARBA00006706"/>
    </source>
</evidence>
<comment type="cofactor">
    <cofactor evidence="1">
        <name>Mg(2+)</name>
        <dbReference type="ChEBI" id="CHEBI:18420"/>
    </cofactor>
</comment>
<evidence type="ECO:0000256" key="3">
    <source>
        <dbReference type="ARBA" id="ARBA00022679"/>
    </source>
</evidence>
<dbReference type="Pfam" id="PF00348">
    <property type="entry name" value="polyprenyl_synt"/>
    <property type="match status" value="1"/>
</dbReference>
<dbReference type="RefSeq" id="WP_073164227.1">
    <property type="nucleotide sequence ID" value="NZ_FQZE01000001.1"/>
</dbReference>
<evidence type="ECO:0000313" key="8">
    <source>
        <dbReference type="Proteomes" id="UP000184050"/>
    </source>
</evidence>
<evidence type="ECO:0000256" key="6">
    <source>
        <dbReference type="RuleBase" id="RU004466"/>
    </source>
</evidence>
<evidence type="ECO:0000256" key="4">
    <source>
        <dbReference type="ARBA" id="ARBA00022723"/>
    </source>
</evidence>
<dbReference type="CDD" id="cd00685">
    <property type="entry name" value="Trans_IPPS_HT"/>
    <property type="match status" value="1"/>
</dbReference>
<dbReference type="SFLD" id="SFLDS00005">
    <property type="entry name" value="Isoprenoid_Synthase_Type_I"/>
    <property type="match status" value="1"/>
</dbReference>
<dbReference type="PANTHER" id="PTHR12001">
    <property type="entry name" value="GERANYLGERANYL PYROPHOSPHATE SYNTHASE"/>
    <property type="match status" value="1"/>
</dbReference>
<keyword evidence="5" id="KW-0460">Magnesium</keyword>
<evidence type="ECO:0000256" key="1">
    <source>
        <dbReference type="ARBA" id="ARBA00001946"/>
    </source>
</evidence>
<gene>
    <name evidence="7" type="ORF">SAMN05444280_101211</name>
</gene>
<dbReference type="GO" id="GO:0004659">
    <property type="term" value="F:prenyltransferase activity"/>
    <property type="evidence" value="ECO:0007669"/>
    <property type="project" value="InterPro"/>
</dbReference>
<dbReference type="PROSITE" id="PS00444">
    <property type="entry name" value="POLYPRENYL_SYNTHASE_2"/>
    <property type="match status" value="1"/>
</dbReference>
<evidence type="ECO:0000313" key="7">
    <source>
        <dbReference type="EMBL" id="SHI36071.1"/>
    </source>
</evidence>
<dbReference type="InterPro" id="IPR008949">
    <property type="entry name" value="Isoprenoid_synthase_dom_sf"/>
</dbReference>
<dbReference type="SUPFAM" id="SSF48576">
    <property type="entry name" value="Terpenoid synthases"/>
    <property type="match status" value="1"/>
</dbReference>
<dbReference type="SFLD" id="SFLDG01017">
    <property type="entry name" value="Polyprenyl_Transferase_Like"/>
    <property type="match status" value="1"/>
</dbReference>